<dbReference type="RefSeq" id="WP_218284213.1">
    <property type="nucleotide sequence ID" value="NZ_CP076448.1"/>
</dbReference>
<dbReference type="AlphaFoldDB" id="A0A975U082"/>
<dbReference type="KEGG" id="elio:KO353_08305"/>
<dbReference type="InterPro" id="IPR002539">
    <property type="entry name" value="MaoC-like_dom"/>
</dbReference>
<dbReference type="CDD" id="cd03449">
    <property type="entry name" value="R_hydratase"/>
    <property type="match status" value="1"/>
</dbReference>
<evidence type="ECO:0000313" key="4">
    <source>
        <dbReference type="Proteomes" id="UP000694001"/>
    </source>
</evidence>
<evidence type="ECO:0000313" key="3">
    <source>
        <dbReference type="EMBL" id="QXM23353.1"/>
    </source>
</evidence>
<dbReference type="Pfam" id="PF01575">
    <property type="entry name" value="MaoC_dehydratas"/>
    <property type="match status" value="1"/>
</dbReference>
<evidence type="ECO:0000259" key="2">
    <source>
        <dbReference type="Pfam" id="PF01575"/>
    </source>
</evidence>
<dbReference type="InterPro" id="IPR050965">
    <property type="entry name" value="UPF0336/Enoyl-CoA_hydratase"/>
</dbReference>
<accession>A0A975U082</accession>
<dbReference type="PANTHER" id="PTHR43437">
    <property type="entry name" value="HYDROXYACYL-THIOESTER DEHYDRATASE TYPE 2, MITOCHONDRIAL-RELATED"/>
    <property type="match status" value="1"/>
</dbReference>
<dbReference type="FunFam" id="3.10.129.10:FF:000042">
    <property type="entry name" value="MaoC domain protein dehydratase"/>
    <property type="match status" value="1"/>
</dbReference>
<dbReference type="GO" id="GO:0006633">
    <property type="term" value="P:fatty acid biosynthetic process"/>
    <property type="evidence" value="ECO:0007669"/>
    <property type="project" value="TreeGrafter"/>
</dbReference>
<dbReference type="Proteomes" id="UP000694001">
    <property type="component" value="Chromosome"/>
</dbReference>
<feature type="domain" description="MaoC-like" evidence="2">
    <location>
        <begin position="21"/>
        <end position="118"/>
    </location>
</feature>
<dbReference type="GO" id="GO:0019171">
    <property type="term" value="F:(3R)-hydroxyacyl-[acyl-carrier-protein] dehydratase activity"/>
    <property type="evidence" value="ECO:0007669"/>
    <property type="project" value="TreeGrafter"/>
</dbReference>
<name>A0A975U082_9PROT</name>
<sequence length="157" mass="16318">MNAVVGNGLMYFEDLAEGMSASFSRTVTESDIVLFAGVSGDMNPVHLDAEYAEKTMFKGRIAHGMLSAAFISTVLGTKLPGPGSVYLAQSLTFRAPVRIGDTVTATCTVLSLDAEKKRATLRTTCTVAGRTVVDGEALVMVPSRGAIGTAEAKPAAA</sequence>
<reference evidence="3" key="1">
    <citation type="submission" date="2021-06" db="EMBL/GenBank/DDBJ databases">
        <title>Elioraea tepida, sp. nov., a moderately thermophilic aerobic anoxygenic phototrophic bacterium isolated from an alkaline siliceous hot spring mat community in Yellowstone National Park, WY, USA.</title>
        <authorList>
            <person name="Saini M.K."/>
            <person name="Yoshida S."/>
            <person name="Sebastian A."/>
            <person name="Hirose S."/>
            <person name="Hara E."/>
            <person name="Tamaki H."/>
            <person name="Soulier N.T."/>
            <person name="Albert I."/>
            <person name="Hanada S."/>
            <person name="Bryant D.A."/>
            <person name="Tank M."/>
        </authorList>
    </citation>
    <scope>NUCLEOTIDE SEQUENCE</scope>
    <source>
        <strain evidence="3">MS-P2</strain>
    </source>
</reference>
<keyword evidence="4" id="KW-1185">Reference proteome</keyword>
<dbReference type="PANTHER" id="PTHR43437:SF3">
    <property type="entry name" value="HYDROXYACYL-THIOESTER DEHYDRATASE TYPE 2, MITOCHONDRIAL"/>
    <property type="match status" value="1"/>
</dbReference>
<organism evidence="3 4">
    <name type="scientific">Elioraea tepida</name>
    <dbReference type="NCBI Taxonomy" id="2843330"/>
    <lineage>
        <taxon>Bacteria</taxon>
        <taxon>Pseudomonadati</taxon>
        <taxon>Pseudomonadota</taxon>
        <taxon>Alphaproteobacteria</taxon>
        <taxon>Acetobacterales</taxon>
        <taxon>Elioraeaceae</taxon>
        <taxon>Elioraea</taxon>
    </lineage>
</organism>
<proteinExistence type="predicted"/>
<keyword evidence="1" id="KW-0456">Lyase</keyword>
<evidence type="ECO:0000256" key="1">
    <source>
        <dbReference type="ARBA" id="ARBA00023239"/>
    </source>
</evidence>
<gene>
    <name evidence="3" type="ORF">KO353_08305</name>
</gene>
<protein>
    <submittedName>
        <fullName evidence="3">MaoC family dehydratase</fullName>
    </submittedName>
</protein>
<dbReference type="EMBL" id="CP076448">
    <property type="protein sequence ID" value="QXM23353.1"/>
    <property type="molecule type" value="Genomic_DNA"/>
</dbReference>